<comment type="caution">
    <text evidence="4">The sequence shown here is derived from an EMBL/GenBank/DDBJ whole genome shotgun (WGS) entry which is preliminary data.</text>
</comment>
<gene>
    <name evidence="4" type="ORF">HRI_004656600</name>
</gene>
<evidence type="ECO:0000313" key="5">
    <source>
        <dbReference type="Proteomes" id="UP001165190"/>
    </source>
</evidence>
<dbReference type="Gene3D" id="1.20.1280.50">
    <property type="match status" value="1"/>
</dbReference>
<dbReference type="OrthoDB" id="1733297at2759"/>
<dbReference type="InterPro" id="IPR001810">
    <property type="entry name" value="F-box_dom"/>
</dbReference>
<dbReference type="Proteomes" id="UP001165190">
    <property type="component" value="Unassembled WGS sequence"/>
</dbReference>
<evidence type="ECO:0000313" key="4">
    <source>
        <dbReference type="EMBL" id="GMJ09874.1"/>
    </source>
</evidence>
<dbReference type="CDD" id="cd09917">
    <property type="entry name" value="F-box_SF"/>
    <property type="match status" value="1"/>
</dbReference>
<dbReference type="FunFam" id="1.20.1280.50:FF:000030">
    <property type="entry name" value="F-box/kelch-repeat protein At3g61590"/>
    <property type="match status" value="1"/>
</dbReference>
<dbReference type="AlphaFoldDB" id="A0A9W7JAJ5"/>
<keyword evidence="2" id="KW-0833">Ubl conjugation pathway</keyword>
<accession>A0A9W7JAJ5</accession>
<evidence type="ECO:0000256" key="1">
    <source>
        <dbReference type="ARBA" id="ARBA00004906"/>
    </source>
</evidence>
<dbReference type="SMART" id="SM00256">
    <property type="entry name" value="FBOX"/>
    <property type="match status" value="1"/>
</dbReference>
<organism evidence="4 5">
    <name type="scientific">Hibiscus trionum</name>
    <name type="common">Flower of an hour</name>
    <dbReference type="NCBI Taxonomy" id="183268"/>
    <lineage>
        <taxon>Eukaryota</taxon>
        <taxon>Viridiplantae</taxon>
        <taxon>Streptophyta</taxon>
        <taxon>Embryophyta</taxon>
        <taxon>Tracheophyta</taxon>
        <taxon>Spermatophyta</taxon>
        <taxon>Magnoliopsida</taxon>
        <taxon>eudicotyledons</taxon>
        <taxon>Gunneridae</taxon>
        <taxon>Pentapetalae</taxon>
        <taxon>rosids</taxon>
        <taxon>malvids</taxon>
        <taxon>Malvales</taxon>
        <taxon>Malvaceae</taxon>
        <taxon>Malvoideae</taxon>
        <taxon>Hibiscus</taxon>
    </lineage>
</organism>
<evidence type="ECO:0000256" key="2">
    <source>
        <dbReference type="ARBA" id="ARBA00022786"/>
    </source>
</evidence>
<evidence type="ECO:0000259" key="3">
    <source>
        <dbReference type="PROSITE" id="PS50181"/>
    </source>
</evidence>
<comment type="pathway">
    <text evidence="1">Protein modification; protein ubiquitination.</text>
</comment>
<feature type="domain" description="F-box" evidence="3">
    <location>
        <begin position="44"/>
        <end position="85"/>
    </location>
</feature>
<proteinExistence type="predicted"/>
<dbReference type="InterPro" id="IPR036047">
    <property type="entry name" value="F-box-like_dom_sf"/>
</dbReference>
<reference evidence="4" key="1">
    <citation type="submission" date="2023-05" db="EMBL/GenBank/DDBJ databases">
        <title>Genome and transcriptome analyses reveal genes involved in the formation of fine ridges on petal epidermal cells in Hibiscus trionum.</title>
        <authorList>
            <person name="Koshimizu S."/>
            <person name="Masuda S."/>
            <person name="Ishii T."/>
            <person name="Shirasu K."/>
            <person name="Hoshino A."/>
            <person name="Arita M."/>
        </authorList>
    </citation>
    <scope>NUCLEOTIDE SEQUENCE</scope>
    <source>
        <strain evidence="4">Hamamatsu line</strain>
    </source>
</reference>
<dbReference type="InterPro" id="IPR045048">
    <property type="entry name" value="FBXO31/39"/>
</dbReference>
<sequence length="169" mass="19463">MEGETSWISQCIDDMCKDIGEFESFSKLSDESNKETTISVDSILPDDLLERILSYLPIASIFRAGSVCRRWHEIVSSKRFLWNFSHVLLQKPWYFMFTSADEPVGYAYDPILRKRHNIELPCIQTPDWFIASSPGLVCFMDNDSRTVEASCMSVIRSPKFARSSRSPME</sequence>
<dbReference type="PANTHER" id="PTHR10706">
    <property type="entry name" value="F-BOX FAMILY PROTEIN"/>
    <property type="match status" value="1"/>
</dbReference>
<protein>
    <submittedName>
        <fullName evidence="4">HAWAIIAN SKIRT</fullName>
    </submittedName>
</protein>
<dbReference type="EMBL" id="BSYR01000056">
    <property type="protein sequence ID" value="GMJ09874.1"/>
    <property type="molecule type" value="Genomic_DNA"/>
</dbReference>
<dbReference type="PANTHER" id="PTHR10706:SF130">
    <property type="entry name" value="F-BOX ONLY PROTEIN 31"/>
    <property type="match status" value="1"/>
</dbReference>
<keyword evidence="5" id="KW-1185">Reference proteome</keyword>
<dbReference type="PROSITE" id="PS50181">
    <property type="entry name" value="FBOX"/>
    <property type="match status" value="1"/>
</dbReference>
<dbReference type="Pfam" id="PF12937">
    <property type="entry name" value="F-box-like"/>
    <property type="match status" value="1"/>
</dbReference>
<name>A0A9W7JAJ5_HIBTR</name>
<dbReference type="SUPFAM" id="SSF81383">
    <property type="entry name" value="F-box domain"/>
    <property type="match status" value="1"/>
</dbReference>